<dbReference type="EMBL" id="CABIKO010000001">
    <property type="protein sequence ID" value="VVA09548.1"/>
    <property type="molecule type" value="Genomic_DNA"/>
</dbReference>
<dbReference type="AlphaFoldDB" id="A0A5E4E6U4"/>
<gene>
    <name evidence="1" type="ORF">ALMOND_2B016987</name>
</gene>
<organism evidence="1 2">
    <name type="scientific">Prunus dulcis</name>
    <name type="common">Almond</name>
    <name type="synonym">Amygdalus dulcis</name>
    <dbReference type="NCBI Taxonomy" id="3755"/>
    <lineage>
        <taxon>Eukaryota</taxon>
        <taxon>Viridiplantae</taxon>
        <taxon>Streptophyta</taxon>
        <taxon>Embryophyta</taxon>
        <taxon>Tracheophyta</taxon>
        <taxon>Spermatophyta</taxon>
        <taxon>Magnoliopsida</taxon>
        <taxon>eudicotyledons</taxon>
        <taxon>Gunneridae</taxon>
        <taxon>Pentapetalae</taxon>
        <taxon>rosids</taxon>
        <taxon>fabids</taxon>
        <taxon>Rosales</taxon>
        <taxon>Rosaceae</taxon>
        <taxon>Amygdaloideae</taxon>
        <taxon>Amygdaleae</taxon>
        <taxon>Prunus</taxon>
    </lineage>
</organism>
<protein>
    <submittedName>
        <fullName evidence="1">Uncharacterized protein</fullName>
    </submittedName>
</protein>
<evidence type="ECO:0000313" key="1">
    <source>
        <dbReference type="EMBL" id="VVA09548.1"/>
    </source>
</evidence>
<accession>A0A5E4E6U4</accession>
<sequence length="157" mass="17620">MVSGRAATGKWIIMPRTSKVACIDIQGNQSVQTGALSEFDADSTGTKRKLRRHLMVAQNKMSILMENSKIGSSALSLSNPKLPSSLSQVLHGLWRLGERERAEPSTVNRATCDSSKIEGKRPQVRLIILLHFLRSSSSFPRVFECFERSRRFFLVTR</sequence>
<evidence type="ECO:0000313" key="2">
    <source>
        <dbReference type="Proteomes" id="UP000327085"/>
    </source>
</evidence>
<dbReference type="Proteomes" id="UP000327085">
    <property type="component" value="Chromosome 7"/>
</dbReference>
<reference evidence="2" key="1">
    <citation type="journal article" date="2020" name="Plant J.">
        <title>Transposons played a major role in the diversification between the closely related almond and peach genomes: results from the almond genome sequence.</title>
        <authorList>
            <person name="Alioto T."/>
            <person name="Alexiou K.G."/>
            <person name="Bardil A."/>
            <person name="Barteri F."/>
            <person name="Castanera R."/>
            <person name="Cruz F."/>
            <person name="Dhingra A."/>
            <person name="Duval H."/>
            <person name="Fernandez I Marti A."/>
            <person name="Frias L."/>
            <person name="Galan B."/>
            <person name="Garcia J.L."/>
            <person name="Howad W."/>
            <person name="Gomez-Garrido J."/>
            <person name="Gut M."/>
            <person name="Julca I."/>
            <person name="Morata J."/>
            <person name="Puigdomenech P."/>
            <person name="Ribeca P."/>
            <person name="Rubio Cabetas M.J."/>
            <person name="Vlasova A."/>
            <person name="Wirthensohn M."/>
            <person name="Garcia-Mas J."/>
            <person name="Gabaldon T."/>
            <person name="Casacuberta J.M."/>
            <person name="Arus P."/>
        </authorList>
    </citation>
    <scope>NUCLEOTIDE SEQUENCE [LARGE SCALE GENOMIC DNA]</scope>
    <source>
        <strain evidence="2">cv. Texas</strain>
    </source>
</reference>
<proteinExistence type="predicted"/>
<dbReference type="InParanoid" id="A0A5E4E6U4"/>
<dbReference type="Gramene" id="VVA09548">
    <property type="protein sequence ID" value="VVA09548"/>
    <property type="gene ID" value="Prudul26B016987"/>
</dbReference>
<name>A0A5E4E6U4_PRUDU</name>